<evidence type="ECO:0000256" key="1">
    <source>
        <dbReference type="SAM" id="MobiDB-lite"/>
    </source>
</evidence>
<dbReference type="GO" id="GO:0022857">
    <property type="term" value="F:transmembrane transporter activity"/>
    <property type="evidence" value="ECO:0007669"/>
    <property type="project" value="InterPro"/>
</dbReference>
<name>A0A1Q9CUL1_SYMMI</name>
<dbReference type="Pfam" id="PF07690">
    <property type="entry name" value="MFS_1"/>
    <property type="match status" value="1"/>
</dbReference>
<dbReference type="Proteomes" id="UP000186817">
    <property type="component" value="Unassembled WGS sequence"/>
</dbReference>
<organism evidence="4 5">
    <name type="scientific">Symbiodinium microadriaticum</name>
    <name type="common">Dinoflagellate</name>
    <name type="synonym">Zooxanthella microadriatica</name>
    <dbReference type="NCBI Taxonomy" id="2951"/>
    <lineage>
        <taxon>Eukaryota</taxon>
        <taxon>Sar</taxon>
        <taxon>Alveolata</taxon>
        <taxon>Dinophyceae</taxon>
        <taxon>Suessiales</taxon>
        <taxon>Symbiodiniaceae</taxon>
        <taxon>Symbiodinium</taxon>
    </lineage>
</organism>
<keyword evidence="5" id="KW-1185">Reference proteome</keyword>
<feature type="transmembrane region" description="Helical" evidence="2">
    <location>
        <begin position="407"/>
        <end position="427"/>
    </location>
</feature>
<evidence type="ECO:0000256" key="2">
    <source>
        <dbReference type="SAM" id="Phobius"/>
    </source>
</evidence>
<dbReference type="OrthoDB" id="418489at2759"/>
<reference evidence="4 5" key="1">
    <citation type="submission" date="2016-02" db="EMBL/GenBank/DDBJ databases">
        <title>Genome analysis of coral dinoflagellate symbionts highlights evolutionary adaptations to a symbiotic lifestyle.</title>
        <authorList>
            <person name="Aranda M."/>
            <person name="Li Y."/>
            <person name="Liew Y.J."/>
            <person name="Baumgarten S."/>
            <person name="Simakov O."/>
            <person name="Wilson M."/>
            <person name="Piel J."/>
            <person name="Ashoor H."/>
            <person name="Bougouffa S."/>
            <person name="Bajic V.B."/>
            <person name="Ryu T."/>
            <person name="Ravasi T."/>
            <person name="Bayer T."/>
            <person name="Micklem G."/>
            <person name="Kim H."/>
            <person name="Bhak J."/>
            <person name="Lajeunesse T.C."/>
            <person name="Voolstra C.R."/>
        </authorList>
    </citation>
    <scope>NUCLEOTIDE SEQUENCE [LARGE SCALE GENOMIC DNA]</scope>
    <source>
        <strain evidence="4 5">CCMP2467</strain>
    </source>
</reference>
<feature type="transmembrane region" description="Helical" evidence="2">
    <location>
        <begin position="302"/>
        <end position="325"/>
    </location>
</feature>
<evidence type="ECO:0000259" key="3">
    <source>
        <dbReference type="Pfam" id="PF00149"/>
    </source>
</evidence>
<keyword evidence="2" id="KW-1133">Transmembrane helix</keyword>
<proteinExistence type="predicted"/>
<dbReference type="CDD" id="cd06174">
    <property type="entry name" value="MFS"/>
    <property type="match status" value="1"/>
</dbReference>
<dbReference type="InterPro" id="IPR051693">
    <property type="entry name" value="UPF0046_metallophosphoest"/>
</dbReference>
<feature type="domain" description="Calcineurin-like phosphoesterase" evidence="3">
    <location>
        <begin position="1421"/>
        <end position="1617"/>
    </location>
</feature>
<dbReference type="InterPro" id="IPR004843">
    <property type="entry name" value="Calcineurin-like_PHP"/>
</dbReference>
<feature type="transmembrane region" description="Helical" evidence="2">
    <location>
        <begin position="353"/>
        <end position="372"/>
    </location>
</feature>
<sequence length="1657" mass="186198">MSLFTLPSLLKSRTFSVIPRKPRRSSHSLSRLSDAEPNKGWSLLRKASKPDRRASETAERQSPLEEVDFLPGAIHSSPCARLKVPPSQKVAVEGEACGVSTPSTACSTAHCLALPTSGRFVLAMPSSMLTAIRLEWALDDSTITYVLAAGTALNGVGKFAGGVLIDRYGARRFLSVSMFLMVIGAGIFGTGLTMALVGYVILQLCAAGGWLSACKLMEQHFEPELWSWCFAVVGVGSRAGSALSKLALGSLLKVMHWQSIAWSTGVAMVLLRYICLWFIPLERMTPQRPSQGYTTRPWCERVLHITCNPSMLLYFCIVIGCYSIAHGAENDAPLILQDALRLSPADASISASVYPAGLFTSLLLAAPLYSFLRRRCAKFALELTLQILAVVSAFTLTKAVSSGWSELIAFEVLFFLLALSVGLTYYVTPNMFPLFYGDDCAFASAMLDVVGLSSSFMFQMASSVIFRSGGSWEHVLMLLTGLATFQLLATSVLSLFPRLTPHLAFCEAVPDEVTNASSDPDLHNIVETAQIIGHKHEDGEDRLGGQQRADMPVETASCVAGFGDRVTYFASELRPGRLARPRPVELEYNDDTDFDDDYVDSLNMNRCFKNGRFRTSNSEKKSSHTGSHSECMAVELRRTTWSWQSMRVNAGILSSTPFLGQCPCNREVVATAMAWEQLELQSSIRCYCHYPRQWSRLRLPTGNVKIMMVNGPWPSVVTFLRVFHGAVTDLDEVFLPSYYHFWPRLDFWPNTALVLVWDEESEEDRKAARRLHDKWDAIFANKERLASGVNPRRHGTSWVDLFERKPPSNVVCDVKKQGAQDRVSNYGYIRQASAFYEADQTLQRNSALLETPDLQLSQEELYILLCDSDMAFVAPAHPLALFDRRNMTGPSKFRPRLLGVWGRSAEGGISRETNFQSTPSVATFMDQQPWTIRFGDFPFVRERIRQAVFSNLHRFFIADLRKGWPEEKPYHEVPIALVRWRGRDGAQRTELVRFYSHMPARPLRAFYRQPDMHTRELPFAEMQIAWFEMTNVSQSAERIEPKSFLDFSFSTAMGLVWRCAHAAQAYSLHDRSASNANVLLNNLFWMPQKTSYAWHFRRLTVLPDPVLQAEFRRHQKVDSILDSRLEKWYKEEAAARFEESALALQSLPLSRFHLAVLGSHDLSRPAKARRAARALNPLGSCKDHPHGHKILVHWNAVKTARKEARDSRHEPGEGEIFMPHSRFALLQICLYDFMWNGAWGQVENRSGSEAPFGRLQELCCAHFASRWCKTPPGQVRKIQTFPQTPWGARCPATSSATDRAERADWECPAPEIFEEDSFWRVAMILNQHLLRNPFWGQPCEVQVRENSELLWDRLYLSTQNSSLLGASIPPDRAAHISLRARLLKIDRNNPFGLEGDCAAAWVYASDVPDRTPGSETLRCVAISDTHMLHHRLRLPAGDVLIHCGDFSNEGTEEECADFCRWASHQPFRHKLLVCGNHDLTCDESWYQEHWQAWHESFQSPERVAAMLEEAGITVLAGSGRALRIAGVCFYGSPWQPRQPKVRRPMAFGLRRGAELKEEWAKIPTGIDVLLTHTPPANILDIADHTGRQGQSIGCEELAKAVSQRTDVAVHVFGHVHGSYGIHRSKKTFFINAASAAARRGEDGLLHAPIVFDITKEP</sequence>
<feature type="transmembrane region" description="Helical" evidence="2">
    <location>
        <begin position="475"/>
        <end position="496"/>
    </location>
</feature>
<gene>
    <name evidence="4" type="primary">MPPED1</name>
    <name evidence="4" type="ORF">AK812_SmicGene32264</name>
</gene>
<feature type="region of interest" description="Disordered" evidence="1">
    <location>
        <begin position="20"/>
        <end position="63"/>
    </location>
</feature>
<keyword evidence="2" id="KW-0472">Membrane</keyword>
<dbReference type="SUPFAM" id="SSF56300">
    <property type="entry name" value="Metallo-dependent phosphatases"/>
    <property type="match status" value="1"/>
</dbReference>
<dbReference type="EMBL" id="LSRX01000908">
    <property type="protein sequence ID" value="OLP86613.1"/>
    <property type="molecule type" value="Genomic_DNA"/>
</dbReference>
<feature type="transmembrane region" description="Helical" evidence="2">
    <location>
        <begin position="260"/>
        <end position="281"/>
    </location>
</feature>
<protein>
    <submittedName>
        <fullName evidence="4">Metallophosphoesterase domain-containing protein 1</fullName>
    </submittedName>
</protein>
<dbReference type="SUPFAM" id="SSF103473">
    <property type="entry name" value="MFS general substrate transporter"/>
    <property type="match status" value="1"/>
</dbReference>
<dbReference type="GO" id="GO:0016787">
    <property type="term" value="F:hydrolase activity"/>
    <property type="evidence" value="ECO:0007669"/>
    <property type="project" value="InterPro"/>
</dbReference>
<feature type="compositionally biased region" description="Basic and acidic residues" evidence="1">
    <location>
        <begin position="48"/>
        <end position="63"/>
    </location>
</feature>
<dbReference type="Gene3D" id="1.20.1250.20">
    <property type="entry name" value="MFS general substrate transporter like domains"/>
    <property type="match status" value="1"/>
</dbReference>
<keyword evidence="2" id="KW-0812">Transmembrane</keyword>
<dbReference type="PANTHER" id="PTHR12905">
    <property type="entry name" value="METALLOPHOSPHOESTERASE"/>
    <property type="match status" value="1"/>
</dbReference>
<evidence type="ECO:0000313" key="4">
    <source>
        <dbReference type="EMBL" id="OLP86613.1"/>
    </source>
</evidence>
<dbReference type="PANTHER" id="PTHR12905:SF0">
    <property type="entry name" value="CALCINEURIN-LIKE PHOSPHOESTERASE DOMAIN-CONTAINING PROTEIN"/>
    <property type="match status" value="1"/>
</dbReference>
<dbReference type="CDD" id="cd07379">
    <property type="entry name" value="MPP_239FB"/>
    <property type="match status" value="1"/>
</dbReference>
<feature type="transmembrane region" description="Helical" evidence="2">
    <location>
        <begin position="173"/>
        <end position="190"/>
    </location>
</feature>
<dbReference type="Gene3D" id="3.60.21.10">
    <property type="match status" value="1"/>
</dbReference>
<dbReference type="Pfam" id="PF00149">
    <property type="entry name" value="Metallophos"/>
    <property type="match status" value="1"/>
</dbReference>
<evidence type="ECO:0000313" key="5">
    <source>
        <dbReference type="Proteomes" id="UP000186817"/>
    </source>
</evidence>
<dbReference type="InterPro" id="IPR036259">
    <property type="entry name" value="MFS_trans_sf"/>
</dbReference>
<accession>A0A1Q9CUL1</accession>
<dbReference type="InterPro" id="IPR011701">
    <property type="entry name" value="MFS"/>
</dbReference>
<comment type="caution">
    <text evidence="4">The sequence shown here is derived from an EMBL/GenBank/DDBJ whole genome shotgun (WGS) entry which is preliminary data.</text>
</comment>
<dbReference type="InterPro" id="IPR029052">
    <property type="entry name" value="Metallo-depent_PP-like"/>
</dbReference>